<evidence type="ECO:0000259" key="1">
    <source>
        <dbReference type="Pfam" id="PF04273"/>
    </source>
</evidence>
<dbReference type="InterPro" id="IPR005939">
    <property type="entry name" value="BLH_phosphatase-like"/>
</dbReference>
<keyword evidence="3" id="KW-1185">Reference proteome</keyword>
<accession>A0ABS6IHG5</accession>
<reference evidence="2 3" key="1">
    <citation type="submission" date="2021-06" db="EMBL/GenBank/DDBJ databases">
        <authorList>
            <person name="Lee D.H."/>
        </authorList>
    </citation>
    <scope>NUCLEOTIDE SEQUENCE [LARGE SCALE GENOMIC DNA]</scope>
    <source>
        <strain evidence="2 3">MMS21-HV4-11</strain>
    </source>
</reference>
<dbReference type="RefSeq" id="WP_216957027.1">
    <property type="nucleotide sequence ID" value="NZ_JAHOPB010000001.1"/>
</dbReference>
<feature type="domain" description="Beta-lactamase hydrolase-like protein phosphatase-like" evidence="1">
    <location>
        <begin position="8"/>
        <end position="109"/>
    </location>
</feature>
<proteinExistence type="predicted"/>
<protein>
    <submittedName>
        <fullName evidence="2">TIGR01244 family phosphatase</fullName>
    </submittedName>
</protein>
<sequence>MSLSLLPVDDNVSVSGQLTPADMKEIAGAGFTAVVNNRPDGEALYGQPRTADLRAAAEAAGLQFLDLPFSGPRATPDQVRALADLLAGGDGRVVAFCKSGMRSALLWGAASLANGRSLEEVLQGARKAGQELSGAADLMTGLAQAARS</sequence>
<evidence type="ECO:0000313" key="2">
    <source>
        <dbReference type="EMBL" id="MBU8872733.1"/>
    </source>
</evidence>
<evidence type="ECO:0000313" key="3">
    <source>
        <dbReference type="Proteomes" id="UP000727907"/>
    </source>
</evidence>
<organism evidence="2 3">
    <name type="scientific">Reyranella humidisoli</name>
    <dbReference type="NCBI Taxonomy" id="2849149"/>
    <lineage>
        <taxon>Bacteria</taxon>
        <taxon>Pseudomonadati</taxon>
        <taxon>Pseudomonadota</taxon>
        <taxon>Alphaproteobacteria</taxon>
        <taxon>Hyphomicrobiales</taxon>
        <taxon>Reyranellaceae</taxon>
        <taxon>Reyranella</taxon>
    </lineage>
</organism>
<dbReference type="Pfam" id="PF04273">
    <property type="entry name" value="BLH_phosphatase"/>
    <property type="match status" value="1"/>
</dbReference>
<gene>
    <name evidence="2" type="ORF">KQ910_03115</name>
</gene>
<comment type="caution">
    <text evidence="2">The sequence shown here is derived from an EMBL/GenBank/DDBJ whole genome shotgun (WGS) entry which is preliminary data.</text>
</comment>
<name>A0ABS6IHG5_9HYPH</name>
<dbReference type="NCBIfam" id="TIGR01244">
    <property type="entry name" value="TIGR01244 family sulfur transferase"/>
    <property type="match status" value="1"/>
</dbReference>
<dbReference type="Proteomes" id="UP000727907">
    <property type="component" value="Unassembled WGS sequence"/>
</dbReference>
<dbReference type="EMBL" id="JAHOPB010000001">
    <property type="protein sequence ID" value="MBU8872733.1"/>
    <property type="molecule type" value="Genomic_DNA"/>
</dbReference>